<evidence type="ECO:0000313" key="1">
    <source>
        <dbReference type="EMBL" id="MCE7028456.1"/>
    </source>
</evidence>
<keyword evidence="2" id="KW-1185">Reference proteome</keyword>
<proteinExistence type="predicted"/>
<dbReference type="RefSeq" id="WP_233719614.1">
    <property type="nucleotide sequence ID" value="NZ_JAJUWU010000009.1"/>
</dbReference>
<dbReference type="InterPro" id="IPR011051">
    <property type="entry name" value="RmlC_Cupin_sf"/>
</dbReference>
<dbReference type="EMBL" id="JAJUWU010000009">
    <property type="protein sequence ID" value="MCE7028456.1"/>
    <property type="molecule type" value="Genomic_DNA"/>
</dbReference>
<sequence length="163" mass="19007">MIRNAIIKLAPRLIAMASKRPPNVEIGGRRDPYLRRWFLIPRNRWFNVYLHEFCRSDDDRALHDHPWWNLSILLRGQYVEHTISDGGINVRTRRVAGDIKFRKASAAHRIELTDGHCWTLFITGPRLREWGFHCPKGWVPWRVFTSGPNGETVGRGCGEDDHV</sequence>
<evidence type="ECO:0008006" key="3">
    <source>
        <dbReference type="Google" id="ProtNLM"/>
    </source>
</evidence>
<dbReference type="AlphaFoldDB" id="A0A9X1P1N3"/>
<accession>A0A9X1P1N3</accession>
<evidence type="ECO:0000313" key="2">
    <source>
        <dbReference type="Proteomes" id="UP001139035"/>
    </source>
</evidence>
<organism evidence="1 2">
    <name type="scientific">Jiella avicenniae</name>
    <dbReference type="NCBI Taxonomy" id="2907202"/>
    <lineage>
        <taxon>Bacteria</taxon>
        <taxon>Pseudomonadati</taxon>
        <taxon>Pseudomonadota</taxon>
        <taxon>Alphaproteobacteria</taxon>
        <taxon>Hyphomicrobiales</taxon>
        <taxon>Aurantimonadaceae</taxon>
        <taxon>Jiella</taxon>
    </lineage>
</organism>
<gene>
    <name evidence="1" type="ORF">LZD57_10690</name>
</gene>
<protein>
    <recommendedName>
        <fullName evidence="3">Cupin domain-containing protein</fullName>
    </recommendedName>
</protein>
<reference evidence="1" key="1">
    <citation type="submission" date="2022-01" db="EMBL/GenBank/DDBJ databases">
        <title>Jiella avicenniae sp. nov., a novel endophytic bacterium isolated from bark of Avicennia marina.</title>
        <authorList>
            <person name="Tuo L."/>
        </authorList>
    </citation>
    <scope>NUCLEOTIDE SEQUENCE</scope>
    <source>
        <strain evidence="1">CBK1P-4</strain>
    </source>
</reference>
<dbReference type="Proteomes" id="UP001139035">
    <property type="component" value="Unassembled WGS sequence"/>
</dbReference>
<dbReference type="SUPFAM" id="SSF51182">
    <property type="entry name" value="RmlC-like cupins"/>
    <property type="match status" value="1"/>
</dbReference>
<name>A0A9X1P1N3_9HYPH</name>
<comment type="caution">
    <text evidence="1">The sequence shown here is derived from an EMBL/GenBank/DDBJ whole genome shotgun (WGS) entry which is preliminary data.</text>
</comment>